<feature type="domain" description="HTH araC/xylS-type" evidence="9">
    <location>
        <begin position="178"/>
        <end position="276"/>
    </location>
</feature>
<dbReference type="InterPro" id="IPR020449">
    <property type="entry name" value="Tscrpt_reg_AraC-type_HTH"/>
</dbReference>
<dbReference type="GO" id="GO:0043565">
    <property type="term" value="F:sequence-specific DNA binding"/>
    <property type="evidence" value="ECO:0007669"/>
    <property type="project" value="InterPro"/>
</dbReference>
<proteinExistence type="inferred from homology"/>
<feature type="domain" description="Fe/B12 periplasmic-binding" evidence="10">
    <location>
        <begin position="391"/>
        <end position="647"/>
    </location>
</feature>
<dbReference type="SUPFAM" id="SSF53807">
    <property type="entry name" value="Helical backbone' metal receptor"/>
    <property type="match status" value="1"/>
</dbReference>
<protein>
    <submittedName>
        <fullName evidence="11">AraC family transcriptional regulator</fullName>
    </submittedName>
</protein>
<reference evidence="11" key="1">
    <citation type="submission" date="2024-05" db="EMBL/GenBank/DDBJ databases">
        <title>Draft genome assemblies of 36 bacteria isolated from hibernating arctic ground squirrels.</title>
        <authorList>
            <person name="McKee H."/>
            <person name="Mullen L."/>
            <person name="Drown D.M."/>
            <person name="Duddleston K.N."/>
        </authorList>
    </citation>
    <scope>NUCLEOTIDE SEQUENCE</scope>
    <source>
        <strain evidence="11">AN1007</strain>
    </source>
</reference>
<feature type="compositionally biased region" description="Low complexity" evidence="8">
    <location>
        <begin position="354"/>
        <end position="374"/>
    </location>
</feature>
<evidence type="ECO:0000256" key="1">
    <source>
        <dbReference type="ARBA" id="ARBA00004196"/>
    </source>
</evidence>
<evidence type="ECO:0000256" key="3">
    <source>
        <dbReference type="ARBA" id="ARBA00022448"/>
    </source>
</evidence>
<dbReference type="Gene3D" id="1.10.10.60">
    <property type="entry name" value="Homeodomain-like"/>
    <property type="match status" value="2"/>
</dbReference>
<evidence type="ECO:0000259" key="10">
    <source>
        <dbReference type="PROSITE" id="PS50983"/>
    </source>
</evidence>
<name>A0AAU8N965_9BACL</name>
<dbReference type="PANTHER" id="PTHR30532">
    <property type="entry name" value="IRON III DICITRATE-BINDING PERIPLASMIC PROTEIN"/>
    <property type="match status" value="1"/>
</dbReference>
<comment type="similarity">
    <text evidence="2">Belongs to the bacterial solute-binding protein 8 family.</text>
</comment>
<comment type="subcellular location">
    <subcellularLocation>
        <location evidence="1">Cell envelope</location>
    </subcellularLocation>
</comment>
<dbReference type="PANTHER" id="PTHR30532:SF26">
    <property type="entry name" value="IRON(3+)-HYDROXAMATE-BINDING PROTEIN FHUD"/>
    <property type="match status" value="1"/>
</dbReference>
<gene>
    <name evidence="11" type="ORF">ABXS70_25125</name>
</gene>
<dbReference type="Gene3D" id="3.40.50.1980">
    <property type="entry name" value="Nitrogenase molybdenum iron protein domain"/>
    <property type="match status" value="2"/>
</dbReference>
<dbReference type="RefSeq" id="WP_366291791.1">
    <property type="nucleotide sequence ID" value="NZ_CP159992.1"/>
</dbReference>
<dbReference type="InterPro" id="IPR051313">
    <property type="entry name" value="Bact_iron-sidero_bind"/>
</dbReference>
<dbReference type="GO" id="GO:0003700">
    <property type="term" value="F:DNA-binding transcription factor activity"/>
    <property type="evidence" value="ECO:0007669"/>
    <property type="project" value="InterPro"/>
</dbReference>
<evidence type="ECO:0000256" key="2">
    <source>
        <dbReference type="ARBA" id="ARBA00008814"/>
    </source>
</evidence>
<dbReference type="InterPro" id="IPR002491">
    <property type="entry name" value="ABC_transptr_periplasmic_BD"/>
</dbReference>
<dbReference type="SMART" id="SM00342">
    <property type="entry name" value="HTH_ARAC"/>
    <property type="match status" value="1"/>
</dbReference>
<evidence type="ECO:0000256" key="6">
    <source>
        <dbReference type="ARBA" id="ARBA00023125"/>
    </source>
</evidence>
<dbReference type="GO" id="GO:1901678">
    <property type="term" value="P:iron coordination entity transport"/>
    <property type="evidence" value="ECO:0007669"/>
    <property type="project" value="UniProtKB-ARBA"/>
</dbReference>
<dbReference type="Pfam" id="PF01497">
    <property type="entry name" value="Peripla_BP_2"/>
    <property type="match status" value="1"/>
</dbReference>
<dbReference type="PROSITE" id="PS50983">
    <property type="entry name" value="FE_B12_PBP"/>
    <property type="match status" value="1"/>
</dbReference>
<keyword evidence="7" id="KW-0804">Transcription</keyword>
<evidence type="ECO:0000256" key="7">
    <source>
        <dbReference type="ARBA" id="ARBA00023163"/>
    </source>
</evidence>
<keyword evidence="6" id="KW-0238">DNA-binding</keyword>
<accession>A0AAU8N965</accession>
<dbReference type="PROSITE" id="PS01124">
    <property type="entry name" value="HTH_ARAC_FAMILY_2"/>
    <property type="match status" value="1"/>
</dbReference>
<dbReference type="GO" id="GO:0030288">
    <property type="term" value="C:outer membrane-bounded periplasmic space"/>
    <property type="evidence" value="ECO:0007669"/>
    <property type="project" value="TreeGrafter"/>
</dbReference>
<keyword evidence="3" id="KW-0813">Transport</keyword>
<keyword evidence="4" id="KW-0732">Signal</keyword>
<feature type="region of interest" description="Disordered" evidence="8">
    <location>
        <begin position="349"/>
        <end position="374"/>
    </location>
</feature>
<dbReference type="Pfam" id="PF12833">
    <property type="entry name" value="HTH_18"/>
    <property type="match status" value="1"/>
</dbReference>
<evidence type="ECO:0000256" key="8">
    <source>
        <dbReference type="SAM" id="MobiDB-lite"/>
    </source>
</evidence>
<keyword evidence="5" id="KW-0805">Transcription regulation</keyword>
<dbReference type="SUPFAM" id="SSF46689">
    <property type="entry name" value="Homeodomain-like"/>
    <property type="match status" value="2"/>
</dbReference>
<evidence type="ECO:0000313" key="11">
    <source>
        <dbReference type="EMBL" id="XCP94379.1"/>
    </source>
</evidence>
<evidence type="ECO:0000256" key="5">
    <source>
        <dbReference type="ARBA" id="ARBA00023015"/>
    </source>
</evidence>
<dbReference type="InterPro" id="IPR018060">
    <property type="entry name" value="HTH_AraC"/>
</dbReference>
<dbReference type="AlphaFoldDB" id="A0AAU8N965"/>
<dbReference type="InterPro" id="IPR009057">
    <property type="entry name" value="Homeodomain-like_sf"/>
</dbReference>
<sequence>MRGSMEWNSRIEQWSRSAVRLQYIQSYRAQHEVVPNLFELAAHTGFFFILTHGEIGIRMSDARYRCRSPYVFHGAENKNISFEVSNQTEEWAGYLVLYSVLSASTEDREGLAHSYGFAPYTLLPIQEKCEAMERLWKSNELLDQLQAHSTFLPLVHEVMSQKLRTLTPTESIKPNIVTEAIQYIRAHYREPITAEKLAGRYDCSTSYLSRLFRNQIGLGPIEYLIHERIYRAKQLLLKSDARIQDVAGRVGYADVYYFSRLFKKHTGRSPLQFRTEHKPAAQVQNNPLRRLESSIVSLPFHSHNENESYYQWDKEGDTSMFRFSRPAFGAMMVLCTSLILSACQASNSTGGGAAAQEPASQTATATASDSTASETRMYKHLKGETEIPVHPQRVVSFFHLGELVALGVKPVGTTTYVLENPHISDKTGITDIGIPPDAEKILSLQPDLIVTTPALAEIVEGGYDALSKIAPTIVIEQNNEPIKDIEMFGDILGKQEEAKQWNEKFKAKIAEYKAEINPHVRSDETFSILNVRPDALFVYGDTNMGGNIIYKYLGLKPAAKVESDVIHGETWEVSSEVIPEFIGDHLFLAVNKGAEDKLKDVQKLIDASPAGKAGHVYTIDFDQFLPSDPVAVEKQLDIITDLIIGNAK</sequence>
<evidence type="ECO:0000259" key="9">
    <source>
        <dbReference type="PROSITE" id="PS01124"/>
    </source>
</evidence>
<organism evidence="11">
    <name type="scientific">Paenibacillus sp. AN1007</name>
    <dbReference type="NCBI Taxonomy" id="3151385"/>
    <lineage>
        <taxon>Bacteria</taxon>
        <taxon>Bacillati</taxon>
        <taxon>Bacillota</taxon>
        <taxon>Bacilli</taxon>
        <taxon>Bacillales</taxon>
        <taxon>Paenibacillaceae</taxon>
        <taxon>Paenibacillus</taxon>
    </lineage>
</organism>
<evidence type="ECO:0000256" key="4">
    <source>
        <dbReference type="ARBA" id="ARBA00022729"/>
    </source>
</evidence>
<dbReference type="PRINTS" id="PR00032">
    <property type="entry name" value="HTHARAC"/>
</dbReference>
<dbReference type="EMBL" id="CP159992">
    <property type="protein sequence ID" value="XCP94379.1"/>
    <property type="molecule type" value="Genomic_DNA"/>
</dbReference>